<dbReference type="AlphaFoldDB" id="A0A644ZXX0"/>
<dbReference type="EMBL" id="VSSQ01010119">
    <property type="protein sequence ID" value="MPM43483.1"/>
    <property type="molecule type" value="Genomic_DNA"/>
</dbReference>
<reference evidence="2" key="1">
    <citation type="submission" date="2019-08" db="EMBL/GenBank/DDBJ databases">
        <authorList>
            <person name="Kucharzyk K."/>
            <person name="Murdoch R.W."/>
            <person name="Higgins S."/>
            <person name="Loffler F."/>
        </authorList>
    </citation>
    <scope>NUCLEOTIDE SEQUENCE</scope>
</reference>
<evidence type="ECO:0000313" key="2">
    <source>
        <dbReference type="EMBL" id="MPM43483.1"/>
    </source>
</evidence>
<gene>
    <name evidence="2" type="ORF">SDC9_90158</name>
</gene>
<name>A0A644ZXX0_9ZZZZ</name>
<accession>A0A644ZXX0</accession>
<feature type="region of interest" description="Disordered" evidence="1">
    <location>
        <begin position="58"/>
        <end position="78"/>
    </location>
</feature>
<evidence type="ECO:0000256" key="1">
    <source>
        <dbReference type="SAM" id="MobiDB-lite"/>
    </source>
</evidence>
<sequence>MGDLQLVVEASARLHHVIDRLVAAERGLDRMLSRYVRAHAHIRQELQTFEKIRRIVQRPGRHQPAGPPAAGPVGLGKP</sequence>
<organism evidence="2">
    <name type="scientific">bioreactor metagenome</name>
    <dbReference type="NCBI Taxonomy" id="1076179"/>
    <lineage>
        <taxon>unclassified sequences</taxon>
        <taxon>metagenomes</taxon>
        <taxon>ecological metagenomes</taxon>
    </lineage>
</organism>
<proteinExistence type="predicted"/>
<comment type="caution">
    <text evidence="2">The sequence shown here is derived from an EMBL/GenBank/DDBJ whole genome shotgun (WGS) entry which is preliminary data.</text>
</comment>
<protein>
    <submittedName>
        <fullName evidence="2">Uncharacterized protein</fullName>
    </submittedName>
</protein>